<protein>
    <submittedName>
        <fullName evidence="2">Uncharacterized protein</fullName>
    </submittedName>
</protein>
<feature type="compositionally biased region" description="Polar residues" evidence="1">
    <location>
        <begin position="96"/>
        <end position="113"/>
    </location>
</feature>
<dbReference type="EMBL" id="OB660097">
    <property type="protein sequence ID" value="CAD7222731.1"/>
    <property type="molecule type" value="Genomic_DNA"/>
</dbReference>
<feature type="region of interest" description="Disordered" evidence="1">
    <location>
        <begin position="94"/>
        <end position="152"/>
    </location>
</feature>
<dbReference type="AlphaFoldDB" id="A0A7R8W1U9"/>
<organism evidence="2">
    <name type="scientific">Cyprideis torosa</name>
    <dbReference type="NCBI Taxonomy" id="163714"/>
    <lineage>
        <taxon>Eukaryota</taxon>
        <taxon>Metazoa</taxon>
        <taxon>Ecdysozoa</taxon>
        <taxon>Arthropoda</taxon>
        <taxon>Crustacea</taxon>
        <taxon>Oligostraca</taxon>
        <taxon>Ostracoda</taxon>
        <taxon>Podocopa</taxon>
        <taxon>Podocopida</taxon>
        <taxon>Cytherocopina</taxon>
        <taxon>Cytheroidea</taxon>
        <taxon>Cytherideidae</taxon>
        <taxon>Cyprideis</taxon>
    </lineage>
</organism>
<reference evidence="2" key="1">
    <citation type="submission" date="2020-11" db="EMBL/GenBank/DDBJ databases">
        <authorList>
            <person name="Tran Van P."/>
        </authorList>
    </citation>
    <scope>NUCLEOTIDE SEQUENCE</scope>
</reference>
<gene>
    <name evidence="2" type="ORF">CTOB1V02_LOCUS730</name>
</gene>
<evidence type="ECO:0000313" key="2">
    <source>
        <dbReference type="EMBL" id="CAD7222731.1"/>
    </source>
</evidence>
<accession>A0A7R8W1U9</accession>
<name>A0A7R8W1U9_9CRUS</name>
<sequence>MQQSPSLMFFRYSEERGHHFGITEAHLAVNVVNASKEIPEVPSSRTDEFIVAVPFSPYKAASKEIQEDIGVCSGQLRTSIGYLGHEVVRAKAAQLSPPQESINGYPSARQSSAVRRVFPQSPSTKNRQLQPLYNANIPQRNSGSSTVVASNQDEKRDQISLLDNNQPVRGNNTQQFFGIGVQTPLVQTKGFDSQAVFNPSNNLAPKMPVTPSSAVPLTHLHTTVIPVQVASACLQRFLTTASPYSVSSLPSYSSPYSISPFPSVRSPLPVIASALSLSLPASTVPPSPSPVTRFPILSSVASLPASGISEDTKTTTTLLMSLRERKRDKRNVFRSAIRKTCYFKPSKDVMRHDLEHILSSKT</sequence>
<feature type="compositionally biased region" description="Polar residues" evidence="1">
    <location>
        <begin position="120"/>
        <end position="151"/>
    </location>
</feature>
<evidence type="ECO:0000256" key="1">
    <source>
        <dbReference type="SAM" id="MobiDB-lite"/>
    </source>
</evidence>
<proteinExistence type="predicted"/>